<evidence type="ECO:0000256" key="6">
    <source>
        <dbReference type="ARBA" id="ARBA00022679"/>
    </source>
</evidence>
<dbReference type="SUPFAM" id="SSF53756">
    <property type="entry name" value="UDP-Glycosyltransferase/glycogen phosphorylase"/>
    <property type="match status" value="1"/>
</dbReference>
<evidence type="ECO:0000256" key="4">
    <source>
        <dbReference type="ARBA" id="ARBA00017468"/>
    </source>
</evidence>
<dbReference type="AlphaFoldDB" id="A0AAW0XSC4"/>
<dbReference type="Pfam" id="PF04101">
    <property type="entry name" value="Glyco_tran_28_C"/>
    <property type="match status" value="1"/>
</dbReference>
<keyword evidence="10" id="KW-1185">Reference proteome</keyword>
<feature type="domain" description="Glycosyl transferase family 28 C-terminal" evidence="8">
    <location>
        <begin position="5"/>
        <end position="142"/>
    </location>
</feature>
<dbReference type="GO" id="GO:0006488">
    <property type="term" value="P:dolichol-linked oligosaccharide biosynthetic process"/>
    <property type="evidence" value="ECO:0007669"/>
    <property type="project" value="InterPro"/>
</dbReference>
<accession>A0AAW0XSC4</accession>
<evidence type="ECO:0000313" key="9">
    <source>
        <dbReference type="EMBL" id="KAK8740879.1"/>
    </source>
</evidence>
<dbReference type="PANTHER" id="PTHR12867:SF6">
    <property type="entry name" value="N-ACETYLGLUCOSAMINYLDIPHOSPHODOLICHOL N-ACETYLGLUCOSAMINYLTRANSFERASE"/>
    <property type="match status" value="1"/>
</dbReference>
<dbReference type="EC" id="2.4.1.141" evidence="3"/>
<evidence type="ECO:0000256" key="1">
    <source>
        <dbReference type="ARBA" id="ARBA00004240"/>
    </source>
</evidence>
<name>A0AAW0XSC4_CHEQU</name>
<dbReference type="GO" id="GO:0005783">
    <property type="term" value="C:endoplasmic reticulum"/>
    <property type="evidence" value="ECO:0007669"/>
    <property type="project" value="UniProtKB-SubCell"/>
</dbReference>
<dbReference type="GO" id="GO:0004577">
    <property type="term" value="F:N-acetylglucosaminyldiphosphodolichol N-acetylglucosaminyltransferase activity"/>
    <property type="evidence" value="ECO:0007669"/>
    <property type="project" value="UniProtKB-EC"/>
</dbReference>
<evidence type="ECO:0000256" key="2">
    <source>
        <dbReference type="ARBA" id="ARBA00006962"/>
    </source>
</evidence>
<proteinExistence type="inferred from homology"/>
<reference evidence="9" key="2">
    <citation type="submission" date="2024-01" db="EMBL/GenBank/DDBJ databases">
        <authorList>
            <person name="He J."/>
            <person name="Wang M."/>
            <person name="Zheng J."/>
            <person name="Liu Z."/>
        </authorList>
    </citation>
    <scope>NUCLEOTIDE SEQUENCE</scope>
    <source>
        <strain evidence="9">ZL_2023a</strain>
        <tissue evidence="9">Muscle</tissue>
    </source>
</reference>
<comment type="subcellular location">
    <subcellularLocation>
        <location evidence="1">Endoplasmic reticulum</location>
    </subcellularLocation>
</comment>
<keyword evidence="6" id="KW-0808">Transferase</keyword>
<evidence type="ECO:0000256" key="7">
    <source>
        <dbReference type="ARBA" id="ARBA00022824"/>
    </source>
</evidence>
<dbReference type="Gene3D" id="3.40.50.2000">
    <property type="entry name" value="Glycogen Phosphorylase B"/>
    <property type="match status" value="1"/>
</dbReference>
<organism evidence="9 10">
    <name type="scientific">Cherax quadricarinatus</name>
    <name type="common">Australian red claw crayfish</name>
    <dbReference type="NCBI Taxonomy" id="27406"/>
    <lineage>
        <taxon>Eukaryota</taxon>
        <taxon>Metazoa</taxon>
        <taxon>Ecdysozoa</taxon>
        <taxon>Arthropoda</taxon>
        <taxon>Crustacea</taxon>
        <taxon>Multicrustacea</taxon>
        <taxon>Malacostraca</taxon>
        <taxon>Eumalacostraca</taxon>
        <taxon>Eucarida</taxon>
        <taxon>Decapoda</taxon>
        <taxon>Pleocyemata</taxon>
        <taxon>Astacidea</taxon>
        <taxon>Parastacoidea</taxon>
        <taxon>Parastacidae</taxon>
        <taxon>Cherax</taxon>
    </lineage>
</organism>
<sequence>MEGKTVFVTVGTTRFDALIQAITEEDTLAILREKGYTKVTLQIGQGEFIPQDGEFHGVTVTHFRLKPSIDVDFATADLVISHAGAGSCLEALGAGKPLVAVVNNTLMANHQTELAEQLADSGFCFFCYPNTLQEKLTTMDISQLQTYVPGQPKLLAQYLNSVIKVTS</sequence>
<dbReference type="Proteomes" id="UP001445076">
    <property type="component" value="Unassembled WGS sequence"/>
</dbReference>
<dbReference type="InterPro" id="IPR007235">
    <property type="entry name" value="Glyco_trans_28_C"/>
</dbReference>
<evidence type="ECO:0000256" key="3">
    <source>
        <dbReference type="ARBA" id="ARBA00012614"/>
    </source>
</evidence>
<evidence type="ECO:0000259" key="8">
    <source>
        <dbReference type="Pfam" id="PF04101"/>
    </source>
</evidence>
<keyword evidence="5" id="KW-0328">Glycosyltransferase</keyword>
<comment type="similarity">
    <text evidence="2">Belongs to the glycosyltransferase 28 family.</text>
</comment>
<dbReference type="EMBL" id="JARKIK010000032">
    <property type="protein sequence ID" value="KAK8740878.1"/>
    <property type="molecule type" value="Genomic_DNA"/>
</dbReference>
<dbReference type="PANTHER" id="PTHR12867">
    <property type="entry name" value="GLYCOSYL TRANSFERASE-RELATED"/>
    <property type="match status" value="1"/>
</dbReference>
<keyword evidence="7" id="KW-0256">Endoplasmic reticulum</keyword>
<evidence type="ECO:0000313" key="10">
    <source>
        <dbReference type="Proteomes" id="UP001445076"/>
    </source>
</evidence>
<protein>
    <recommendedName>
        <fullName evidence="4">UDP-N-acetylglucosamine transferase subunit ALG13</fullName>
        <ecNumber evidence="3">2.4.1.141</ecNumber>
    </recommendedName>
</protein>
<evidence type="ECO:0000256" key="5">
    <source>
        <dbReference type="ARBA" id="ARBA00022676"/>
    </source>
</evidence>
<gene>
    <name evidence="9" type="ORF">OTU49_002744</name>
</gene>
<dbReference type="InterPro" id="IPR039042">
    <property type="entry name" value="Alg13-like"/>
</dbReference>
<dbReference type="EMBL" id="JARKIK010000032">
    <property type="protein sequence ID" value="KAK8740879.1"/>
    <property type="molecule type" value="Genomic_DNA"/>
</dbReference>
<comment type="caution">
    <text evidence="9">The sequence shown here is derived from an EMBL/GenBank/DDBJ whole genome shotgun (WGS) entry which is preliminary data.</text>
</comment>
<reference evidence="9 10" key="1">
    <citation type="journal article" date="2024" name="BMC Genomics">
        <title>Genome assembly of redclaw crayfish (Cherax quadricarinatus) provides insights into its immune adaptation and hypoxia tolerance.</title>
        <authorList>
            <person name="Liu Z."/>
            <person name="Zheng J."/>
            <person name="Li H."/>
            <person name="Fang K."/>
            <person name="Wang S."/>
            <person name="He J."/>
            <person name="Zhou D."/>
            <person name="Weng S."/>
            <person name="Chi M."/>
            <person name="Gu Z."/>
            <person name="He J."/>
            <person name="Li F."/>
            <person name="Wang M."/>
        </authorList>
    </citation>
    <scope>NUCLEOTIDE SEQUENCE [LARGE SCALE GENOMIC DNA]</scope>
    <source>
        <strain evidence="9">ZL_2023a</strain>
    </source>
</reference>